<protein>
    <recommendedName>
        <fullName evidence="3">Peptidase MA-like domain-containing protein</fullName>
    </recommendedName>
</protein>
<dbReference type="EMBL" id="JACYFG010000060">
    <property type="protein sequence ID" value="MBD5782318.1"/>
    <property type="molecule type" value="Genomic_DNA"/>
</dbReference>
<evidence type="ECO:0008006" key="3">
    <source>
        <dbReference type="Google" id="ProtNLM"/>
    </source>
</evidence>
<comment type="caution">
    <text evidence="1">The sequence shown here is derived from an EMBL/GenBank/DDBJ whole genome shotgun (WGS) entry which is preliminary data.</text>
</comment>
<name>A0A927FBZ7_9BACT</name>
<accession>A0A927FBZ7</accession>
<dbReference type="RefSeq" id="WP_191619397.1">
    <property type="nucleotide sequence ID" value="NZ_JACYFG010000060.1"/>
</dbReference>
<reference evidence="1" key="1">
    <citation type="submission" date="2020-09" db="EMBL/GenBank/DDBJ databases">
        <title>Pelagicoccus enzymogenes sp. nov. with an EPS production, isolated from marine sediment.</title>
        <authorList>
            <person name="Feng X."/>
        </authorList>
    </citation>
    <scope>NUCLEOTIDE SEQUENCE</scope>
    <source>
        <strain evidence="1">NFK12</strain>
    </source>
</reference>
<organism evidence="1 2">
    <name type="scientific">Pelagicoccus enzymogenes</name>
    <dbReference type="NCBI Taxonomy" id="2773457"/>
    <lineage>
        <taxon>Bacteria</taxon>
        <taxon>Pseudomonadati</taxon>
        <taxon>Verrucomicrobiota</taxon>
        <taxon>Opitutia</taxon>
        <taxon>Puniceicoccales</taxon>
        <taxon>Pelagicoccaceae</taxon>
        <taxon>Pelagicoccus</taxon>
    </lineage>
</organism>
<dbReference type="AlphaFoldDB" id="A0A927FBZ7"/>
<proteinExistence type="predicted"/>
<evidence type="ECO:0000313" key="1">
    <source>
        <dbReference type="EMBL" id="MBD5782318.1"/>
    </source>
</evidence>
<dbReference type="Proteomes" id="UP000622317">
    <property type="component" value="Unassembled WGS sequence"/>
</dbReference>
<evidence type="ECO:0000313" key="2">
    <source>
        <dbReference type="Proteomes" id="UP000622317"/>
    </source>
</evidence>
<sequence length="290" mass="33001">MRSPLPLRDKLTWPIPDWSEIEKSEPAENSNAFWTDVGSSWMDLLVEFFEAPYKVTESPHFWLISPYSPKQAIDQVKWLEATLQKIQKRLGPLGHAELVGKTPVLVFGNDDDYYEYIANYYDEGEWATSGGIYLNDGYGHFAIPDCSKHNLGGALAHELTHSLMRNTDIPLWLNEGLTQICEESITGYMSFDMETVRENIDSFWNQTNIQLFWNGSGFHTPDETQALSYHLAQLLTFRLIRNRTPFDAFVLGAQKADAGEASLVEHFGISLQELVASSLGVGDWRYRPAR</sequence>
<keyword evidence="2" id="KW-1185">Reference proteome</keyword>
<gene>
    <name evidence="1" type="ORF">IEN85_22655</name>
</gene>